<dbReference type="Gene3D" id="3.40.50.410">
    <property type="entry name" value="von Willebrand factor, type A domain"/>
    <property type="match status" value="1"/>
</dbReference>
<protein>
    <submittedName>
        <fullName evidence="4">VWA domain-containing protein</fullName>
    </submittedName>
</protein>
<name>A0ABX1QJA3_9RHOO</name>
<evidence type="ECO:0000259" key="3">
    <source>
        <dbReference type="Pfam" id="PF13519"/>
    </source>
</evidence>
<dbReference type="RefSeq" id="WP_211163320.1">
    <property type="nucleotide sequence ID" value="NZ_WTVQ01000075.1"/>
</dbReference>
<accession>A0ABX1QJA3</accession>
<dbReference type="InterPro" id="IPR050768">
    <property type="entry name" value="UPF0353/GerABKA_families"/>
</dbReference>
<dbReference type="InterPro" id="IPR002035">
    <property type="entry name" value="VWF_A"/>
</dbReference>
<feature type="non-terminal residue" evidence="4">
    <location>
        <position position="245"/>
    </location>
</feature>
<dbReference type="EMBL" id="WTVQ01000075">
    <property type="protein sequence ID" value="NMG77612.1"/>
    <property type="molecule type" value="Genomic_DNA"/>
</dbReference>
<feature type="transmembrane region" description="Helical" evidence="2">
    <location>
        <begin position="36"/>
        <end position="60"/>
    </location>
</feature>
<feature type="domain" description="VWFA" evidence="3">
    <location>
        <begin position="133"/>
        <end position="236"/>
    </location>
</feature>
<sequence>MAARPCFDPQHRAGPAPDPPRRRETNGMSAGDDISLVFGGVVLLRPLWLLALLPLGLMVWRLARAPLDHSTGWHAVVDAHLLPHLTTPGTPQRRRRALVLLGAGLLATVLALTGPALPGKTALALRSEAARALVVDLSPTLSEGDPAGLRLEHLRLKLLDLLRAMPDGQTALIVYAEEPYLVAPLTTDATTLSQLVPEFSADVMPQTGERPERALRMARDLLLRSGATTRDVLWITASTAPPPAA</sequence>
<dbReference type="PANTHER" id="PTHR22550">
    <property type="entry name" value="SPORE GERMINATION PROTEIN"/>
    <property type="match status" value="1"/>
</dbReference>
<dbReference type="Pfam" id="PF13519">
    <property type="entry name" value="VWA_2"/>
    <property type="match status" value="1"/>
</dbReference>
<dbReference type="PANTHER" id="PTHR22550:SF14">
    <property type="entry name" value="VWFA DOMAIN-CONTAINING PROTEIN"/>
    <property type="match status" value="1"/>
</dbReference>
<keyword evidence="5" id="KW-1185">Reference proteome</keyword>
<evidence type="ECO:0000313" key="4">
    <source>
        <dbReference type="EMBL" id="NMG77612.1"/>
    </source>
</evidence>
<dbReference type="InterPro" id="IPR036465">
    <property type="entry name" value="vWFA_dom_sf"/>
</dbReference>
<feature type="region of interest" description="Disordered" evidence="1">
    <location>
        <begin position="1"/>
        <end position="28"/>
    </location>
</feature>
<evidence type="ECO:0000256" key="1">
    <source>
        <dbReference type="SAM" id="MobiDB-lite"/>
    </source>
</evidence>
<keyword evidence="2" id="KW-1133">Transmembrane helix</keyword>
<dbReference type="SUPFAM" id="SSF53300">
    <property type="entry name" value="vWA-like"/>
    <property type="match status" value="1"/>
</dbReference>
<organism evidence="4 5">
    <name type="scientific">Aromatoleum diolicum</name>
    <dbReference type="NCBI Taxonomy" id="75796"/>
    <lineage>
        <taxon>Bacteria</taxon>
        <taxon>Pseudomonadati</taxon>
        <taxon>Pseudomonadota</taxon>
        <taxon>Betaproteobacteria</taxon>
        <taxon>Rhodocyclales</taxon>
        <taxon>Rhodocyclaceae</taxon>
        <taxon>Aromatoleum</taxon>
    </lineage>
</organism>
<feature type="transmembrane region" description="Helical" evidence="2">
    <location>
        <begin position="97"/>
        <end position="117"/>
    </location>
</feature>
<keyword evidence="2" id="KW-0812">Transmembrane</keyword>
<evidence type="ECO:0000256" key="2">
    <source>
        <dbReference type="SAM" id="Phobius"/>
    </source>
</evidence>
<proteinExistence type="predicted"/>
<evidence type="ECO:0000313" key="5">
    <source>
        <dbReference type="Proteomes" id="UP000648984"/>
    </source>
</evidence>
<keyword evidence="2" id="KW-0472">Membrane</keyword>
<reference evidence="4 5" key="1">
    <citation type="submission" date="2019-12" db="EMBL/GenBank/DDBJ databases">
        <title>Comparative genomics gives insights into the taxonomy of the Azoarcus-Aromatoleum group and reveals separate origins of nif in the plant-associated Azoarcus and non-plant-associated Aromatoleum sub-groups.</title>
        <authorList>
            <person name="Lafos M."/>
            <person name="Maluk M."/>
            <person name="Batista M."/>
            <person name="Junghare M."/>
            <person name="Carmona M."/>
            <person name="Faoro H."/>
            <person name="Cruz L.M."/>
            <person name="Battistoni F."/>
            <person name="De Souza E."/>
            <person name="Pedrosa F."/>
            <person name="Chen W.-M."/>
            <person name="Poole P.S."/>
            <person name="Dixon R.A."/>
            <person name="James E.K."/>
        </authorList>
    </citation>
    <scope>NUCLEOTIDE SEQUENCE [LARGE SCALE GENOMIC DNA]</scope>
    <source>
        <strain evidence="4 5">22Lin</strain>
    </source>
</reference>
<dbReference type="Proteomes" id="UP000648984">
    <property type="component" value="Unassembled WGS sequence"/>
</dbReference>
<comment type="caution">
    <text evidence="4">The sequence shown here is derived from an EMBL/GenBank/DDBJ whole genome shotgun (WGS) entry which is preliminary data.</text>
</comment>
<gene>
    <name evidence="4" type="ORF">GPA25_22935</name>
</gene>